<proteinExistence type="predicted"/>
<accession>A0A2N5SK61</accession>
<feature type="region of interest" description="Disordered" evidence="1">
    <location>
        <begin position="91"/>
        <end position="160"/>
    </location>
</feature>
<feature type="region of interest" description="Disordered" evidence="1">
    <location>
        <begin position="1"/>
        <end position="70"/>
    </location>
</feature>
<reference evidence="2 3" key="1">
    <citation type="submission" date="2017-11" db="EMBL/GenBank/DDBJ databases">
        <title>De novo assembly and phasing of dikaryotic genomes from two isolates of Puccinia coronata f. sp. avenae, the causal agent of oat crown rust.</title>
        <authorList>
            <person name="Miller M.E."/>
            <person name="Zhang Y."/>
            <person name="Omidvar V."/>
            <person name="Sperschneider J."/>
            <person name="Schwessinger B."/>
            <person name="Raley C."/>
            <person name="Palmer J.M."/>
            <person name="Garnica D."/>
            <person name="Upadhyaya N."/>
            <person name="Rathjen J."/>
            <person name="Taylor J.M."/>
            <person name="Park R.F."/>
            <person name="Dodds P.N."/>
            <person name="Hirsch C.D."/>
            <person name="Kianian S.F."/>
            <person name="Figueroa M."/>
        </authorList>
    </citation>
    <scope>NUCLEOTIDE SEQUENCE [LARGE SCALE GENOMIC DNA]</scope>
    <source>
        <strain evidence="2">12SD80</strain>
    </source>
</reference>
<comment type="caution">
    <text evidence="2">The sequence shown here is derived from an EMBL/GenBank/DDBJ whole genome shotgun (WGS) entry which is preliminary data.</text>
</comment>
<gene>
    <name evidence="2" type="ORF">PCASD_23924</name>
</gene>
<evidence type="ECO:0000313" key="2">
    <source>
        <dbReference type="EMBL" id="PLW13628.1"/>
    </source>
</evidence>
<dbReference type="AlphaFoldDB" id="A0A2N5SK61"/>
<evidence type="ECO:0000256" key="1">
    <source>
        <dbReference type="SAM" id="MobiDB-lite"/>
    </source>
</evidence>
<feature type="compositionally biased region" description="Polar residues" evidence="1">
    <location>
        <begin position="1"/>
        <end position="10"/>
    </location>
</feature>
<dbReference type="EMBL" id="PGCI01000845">
    <property type="protein sequence ID" value="PLW13628.1"/>
    <property type="molecule type" value="Genomic_DNA"/>
</dbReference>
<protein>
    <submittedName>
        <fullName evidence="2">Uncharacterized protein</fullName>
    </submittedName>
</protein>
<organism evidence="2 3">
    <name type="scientific">Puccinia coronata f. sp. avenae</name>
    <dbReference type="NCBI Taxonomy" id="200324"/>
    <lineage>
        <taxon>Eukaryota</taxon>
        <taxon>Fungi</taxon>
        <taxon>Dikarya</taxon>
        <taxon>Basidiomycota</taxon>
        <taxon>Pucciniomycotina</taxon>
        <taxon>Pucciniomycetes</taxon>
        <taxon>Pucciniales</taxon>
        <taxon>Pucciniaceae</taxon>
        <taxon>Puccinia</taxon>
    </lineage>
</organism>
<feature type="compositionally biased region" description="Polar residues" evidence="1">
    <location>
        <begin position="142"/>
        <end position="160"/>
    </location>
</feature>
<feature type="compositionally biased region" description="Polar residues" evidence="1">
    <location>
        <begin position="18"/>
        <end position="37"/>
    </location>
</feature>
<dbReference type="Proteomes" id="UP000235392">
    <property type="component" value="Unassembled WGS sequence"/>
</dbReference>
<evidence type="ECO:0000313" key="3">
    <source>
        <dbReference type="Proteomes" id="UP000235392"/>
    </source>
</evidence>
<name>A0A2N5SK61_9BASI</name>
<feature type="compositionally biased region" description="Polar residues" evidence="1">
    <location>
        <begin position="49"/>
        <end position="64"/>
    </location>
</feature>
<sequence length="160" mass="17139">MPPTPSQNSRSRTRATPYPTQASPGATSTSENTTGNVQRRPGCAKGLQGYSTFDFNFSKPTGNPSCPDHVQDARKAQKAIDARAHVVACNNVEEDTSSDGDGIIHGNDGEEPQSKRKHSTDPEERLPPPFLVPGDDDEPANPTRQSASAASVDNTNQPLW</sequence>